<accession>A0A7T0BTL6</accession>
<dbReference type="AlphaFoldDB" id="A0A7T0BTL6"/>
<evidence type="ECO:0000313" key="2">
    <source>
        <dbReference type="EMBL" id="QPJ60779.1"/>
    </source>
</evidence>
<organism evidence="2 3">
    <name type="scientific">Candidatus Nitronauta litoralis</name>
    <dbReference type="NCBI Taxonomy" id="2705533"/>
    <lineage>
        <taxon>Bacteria</taxon>
        <taxon>Pseudomonadati</taxon>
        <taxon>Nitrospinota/Tectimicrobiota group</taxon>
        <taxon>Nitrospinota</taxon>
        <taxon>Nitrospinia</taxon>
        <taxon>Nitrospinales</taxon>
        <taxon>Nitrospinaceae</taxon>
        <taxon>Candidatus Nitronauta</taxon>
    </lineage>
</organism>
<name>A0A7T0BTL6_9BACT</name>
<sequence>MGAVPKRRSRKTKLQKTVDDKEKAMVVAQKNAALPIEEGGLGLPPNNTNRDRAKAMGFDLDTPLYHGTTALEDFEYFDPAKFGKTTRSEVAKLGVSSSTDAHIANAFAVKDPAIFPHAKRPVSGQRVVPMLHRSENLGDLTLPTDIDDLRLAASLMDSFEGGTDLARLHNYKMAGKPGTVYRREAKAINFIFRIFYFSLSFSKRHLQRLLAMTRTMFQNILLMERSS</sequence>
<evidence type="ECO:0000313" key="3">
    <source>
        <dbReference type="Proteomes" id="UP000594688"/>
    </source>
</evidence>
<reference evidence="2 3" key="1">
    <citation type="submission" date="2020-02" db="EMBL/GenBank/DDBJ databases">
        <title>Genomic and physiological characterization of two novel Nitrospinaceae genera.</title>
        <authorList>
            <person name="Mueller A.J."/>
            <person name="Jung M.-Y."/>
            <person name="Strachan C.R."/>
            <person name="Herbold C.W."/>
            <person name="Kirkegaard R.H."/>
            <person name="Daims H."/>
        </authorList>
    </citation>
    <scope>NUCLEOTIDE SEQUENCE [LARGE SCALE GENOMIC DNA]</scope>
    <source>
        <strain evidence="2">EB</strain>
    </source>
</reference>
<dbReference type="KEGG" id="nli:G3M70_02290"/>
<feature type="region of interest" description="Disordered" evidence="1">
    <location>
        <begin position="1"/>
        <end position="21"/>
    </location>
</feature>
<dbReference type="EMBL" id="CP048685">
    <property type="protein sequence ID" value="QPJ60779.1"/>
    <property type="molecule type" value="Genomic_DNA"/>
</dbReference>
<evidence type="ECO:0000256" key="1">
    <source>
        <dbReference type="SAM" id="MobiDB-lite"/>
    </source>
</evidence>
<protein>
    <submittedName>
        <fullName evidence="2">Uncharacterized protein</fullName>
    </submittedName>
</protein>
<proteinExistence type="predicted"/>
<dbReference type="Proteomes" id="UP000594688">
    <property type="component" value="Chromosome"/>
</dbReference>
<gene>
    <name evidence="2" type="ORF">G3M70_02290</name>
</gene>
<feature type="compositionally biased region" description="Basic residues" evidence="1">
    <location>
        <begin position="1"/>
        <end position="14"/>
    </location>
</feature>